<keyword evidence="7" id="KW-1133">Transmembrane helix</keyword>
<dbReference type="Pfam" id="PF00153">
    <property type="entry name" value="Mito_carr"/>
    <property type="match status" value="3"/>
</dbReference>
<dbReference type="SUPFAM" id="SSF103506">
    <property type="entry name" value="Mitochondrial carrier"/>
    <property type="match status" value="1"/>
</dbReference>
<keyword evidence="6" id="KW-0999">Mitochondrion inner membrane</keyword>
<evidence type="ECO:0000256" key="3">
    <source>
        <dbReference type="ARBA" id="ARBA00022448"/>
    </source>
</evidence>
<dbReference type="PROSITE" id="PS50920">
    <property type="entry name" value="SOLCAR"/>
    <property type="match status" value="3"/>
</dbReference>
<keyword evidence="4" id="KW-0410">Iron transport</keyword>
<dbReference type="InterPro" id="IPR023395">
    <property type="entry name" value="MCP_dom_sf"/>
</dbReference>
<dbReference type="GO" id="GO:0048250">
    <property type="term" value="P:iron import into the mitochondrion"/>
    <property type="evidence" value="ECO:0007669"/>
    <property type="project" value="TreeGrafter"/>
</dbReference>
<evidence type="ECO:0000313" key="15">
    <source>
        <dbReference type="Proteomes" id="UP000276776"/>
    </source>
</evidence>
<evidence type="ECO:0000256" key="5">
    <source>
        <dbReference type="ARBA" id="ARBA00022692"/>
    </source>
</evidence>
<reference evidence="14 15" key="2">
    <citation type="submission" date="2018-11" db="EMBL/GenBank/DDBJ databases">
        <authorList>
            <consortium name="Pathogen Informatics"/>
        </authorList>
    </citation>
    <scope>NUCLEOTIDE SEQUENCE [LARGE SCALE GENOMIC DNA]</scope>
</reference>
<evidence type="ECO:0000256" key="4">
    <source>
        <dbReference type="ARBA" id="ARBA00022496"/>
    </source>
</evidence>
<feature type="repeat" description="Solcar" evidence="12">
    <location>
        <begin position="109"/>
        <end position="193"/>
    </location>
</feature>
<evidence type="ECO:0000313" key="14">
    <source>
        <dbReference type="EMBL" id="VDN04231.1"/>
    </source>
</evidence>
<gene>
    <name evidence="14" type="ORF">TCLT_LOCUS6835</name>
</gene>
<name>A0A0N5D1V5_THECL</name>
<evidence type="ECO:0000256" key="1">
    <source>
        <dbReference type="ARBA" id="ARBA00004448"/>
    </source>
</evidence>
<dbReference type="AlphaFoldDB" id="A0A0N5D1V5"/>
<dbReference type="PANTHER" id="PTHR45758:SF20">
    <property type="entry name" value="MITOFERRIN-2"/>
    <property type="match status" value="1"/>
</dbReference>
<dbReference type="EMBL" id="UYYF01004449">
    <property type="protein sequence ID" value="VDN04231.1"/>
    <property type="molecule type" value="Genomic_DNA"/>
</dbReference>
<proteinExistence type="inferred from homology"/>
<evidence type="ECO:0000256" key="12">
    <source>
        <dbReference type="PROSITE-ProRule" id="PRU00282"/>
    </source>
</evidence>
<evidence type="ECO:0000256" key="2">
    <source>
        <dbReference type="ARBA" id="ARBA00006375"/>
    </source>
</evidence>
<dbReference type="Gene3D" id="1.50.40.10">
    <property type="entry name" value="Mitochondrial carrier domain"/>
    <property type="match status" value="2"/>
</dbReference>
<reference evidence="16" key="1">
    <citation type="submission" date="2017-02" db="UniProtKB">
        <authorList>
            <consortium name="WormBaseParasite"/>
        </authorList>
    </citation>
    <scope>IDENTIFICATION</scope>
</reference>
<keyword evidence="11 12" id="KW-0472">Membrane</keyword>
<evidence type="ECO:0000313" key="16">
    <source>
        <dbReference type="WBParaSite" id="TCLT_0000684601-mRNA-1"/>
    </source>
</evidence>
<comment type="subcellular location">
    <subcellularLocation>
        <location evidence="1">Mitochondrion inner membrane</location>
        <topology evidence="1">Multi-pass membrane protein</topology>
    </subcellularLocation>
</comment>
<protein>
    <submittedName>
        <fullName evidence="16">Mitochondrial carrier protein</fullName>
    </submittedName>
</protein>
<dbReference type="OMA" id="CVRTVTH"/>
<keyword evidence="15" id="KW-1185">Reference proteome</keyword>
<dbReference type="STRING" id="103827.A0A0N5D1V5"/>
<keyword evidence="3 13" id="KW-0813">Transport</keyword>
<organism evidence="16">
    <name type="scientific">Thelazia callipaeda</name>
    <name type="common">Oriental eyeworm</name>
    <name type="synonym">Parasitic nematode</name>
    <dbReference type="NCBI Taxonomy" id="103827"/>
    <lineage>
        <taxon>Eukaryota</taxon>
        <taxon>Metazoa</taxon>
        <taxon>Ecdysozoa</taxon>
        <taxon>Nematoda</taxon>
        <taxon>Chromadorea</taxon>
        <taxon>Rhabditida</taxon>
        <taxon>Spirurina</taxon>
        <taxon>Spiruromorpha</taxon>
        <taxon>Thelazioidea</taxon>
        <taxon>Thelaziidae</taxon>
        <taxon>Thelazia</taxon>
    </lineage>
</organism>
<evidence type="ECO:0000256" key="6">
    <source>
        <dbReference type="ARBA" id="ARBA00022792"/>
    </source>
</evidence>
<keyword evidence="8" id="KW-0408">Iron</keyword>
<dbReference type="WBParaSite" id="TCLT_0000684601-mRNA-1">
    <property type="protein sequence ID" value="TCLT_0000684601-mRNA-1"/>
    <property type="gene ID" value="TCLT_0000684601"/>
</dbReference>
<sequence>MADNSCNPLPKCRWQVHLLAGSVAGLAEHCLMFPFDSVKTRLQSLCPCPETNCPTAMHSLFSMVRREGLSRSLKGVNALVLGIVPAHALYYGVYEKSKAYLLNNQLVSSASMSYAVSGMLATVVHDAVMNPAEVVKQRMQMIFSPYGNSLECVRCVYLREGLKAFYRSYVTQLTLNAPYQCVHFMIYEYLQGLLNPHHDYNPSSHFVAGGIAGGVAAALTTPFDCVKTVLNTQQTPRFNTKYRLLNEPGDIYYRGIIDGVRNIYYLRGTSGFFRGFQARVIFQIPSTALSWSAYELCKYIFSVGV</sequence>
<dbReference type="FunFam" id="1.50.40.10:FF:000127">
    <property type="entry name" value="MC family mitochondrial carrier protein"/>
    <property type="match status" value="1"/>
</dbReference>
<accession>A0A0N5D1V5</accession>
<keyword evidence="5 12" id="KW-0812">Transmembrane</keyword>
<evidence type="ECO:0000256" key="8">
    <source>
        <dbReference type="ARBA" id="ARBA00023004"/>
    </source>
</evidence>
<keyword evidence="9" id="KW-0406">Ion transport</keyword>
<feature type="repeat" description="Solcar" evidence="12">
    <location>
        <begin position="12"/>
        <end position="100"/>
    </location>
</feature>
<dbReference type="Proteomes" id="UP000276776">
    <property type="component" value="Unassembled WGS sequence"/>
</dbReference>
<dbReference type="PANTHER" id="PTHR45758">
    <property type="entry name" value="MITOFERRIN-1-RELATED"/>
    <property type="match status" value="1"/>
</dbReference>
<feature type="repeat" description="Solcar" evidence="12">
    <location>
        <begin position="200"/>
        <end position="300"/>
    </location>
</feature>
<evidence type="ECO:0000256" key="10">
    <source>
        <dbReference type="ARBA" id="ARBA00023128"/>
    </source>
</evidence>
<evidence type="ECO:0000256" key="11">
    <source>
        <dbReference type="ARBA" id="ARBA00023136"/>
    </source>
</evidence>
<dbReference type="GO" id="GO:0015093">
    <property type="term" value="F:ferrous iron transmembrane transporter activity"/>
    <property type="evidence" value="ECO:0007669"/>
    <property type="project" value="TreeGrafter"/>
</dbReference>
<evidence type="ECO:0000256" key="13">
    <source>
        <dbReference type="RuleBase" id="RU000488"/>
    </source>
</evidence>
<keyword evidence="10" id="KW-0496">Mitochondrion</keyword>
<dbReference type="OrthoDB" id="43906at2759"/>
<evidence type="ECO:0000256" key="9">
    <source>
        <dbReference type="ARBA" id="ARBA00023065"/>
    </source>
</evidence>
<dbReference type="GO" id="GO:0005743">
    <property type="term" value="C:mitochondrial inner membrane"/>
    <property type="evidence" value="ECO:0007669"/>
    <property type="project" value="UniProtKB-SubCell"/>
</dbReference>
<dbReference type="InterPro" id="IPR018108">
    <property type="entry name" value="MCP_transmembrane"/>
</dbReference>
<evidence type="ECO:0000256" key="7">
    <source>
        <dbReference type="ARBA" id="ARBA00022989"/>
    </source>
</evidence>
<comment type="similarity">
    <text evidence="2 13">Belongs to the mitochondrial carrier (TC 2.A.29) family.</text>
</comment>